<evidence type="ECO:0000256" key="1">
    <source>
        <dbReference type="ARBA" id="ARBA00022729"/>
    </source>
</evidence>
<dbReference type="OrthoDB" id="342730at2759"/>
<sequence>MTTRQIKFSKAVPPNISDSSSALSCNIQNESSQSQSNSTVVVKSGGPSKLVTIITKYPFTFAALLVTCISVLCAAIVCIVILTHNSPIDESSLMNVTEELLSSNITLTEITTATTERKLNKWKQNATTVAGGNGSGGELNELAYPSGIFIDQNDDMLIADFRNHRVVRWKLHENGGVVVVGGNGKGNGTNQLNEPSCVIVDQYNNSLIICDSGNKRVVRWFSGTQHKTIIQNVDCFGLAVDKYGYLYVPNPRKSEVRRWKIAEEIGEEEGVVVAGGHGYGDNLNQFKSPGFAFVDDEQAVYVTDQQAHRVMKWRKGVDEGIVVAGGDNWGNDLNQLARPMGIVVDHFGQIYVADEENNRIIRWSEGSRQGEIIVGGNGKGAESNQFAYSKDLAFDTGGNLYVADVGNNRIQRFDLI</sequence>
<dbReference type="EMBL" id="CAJNOR010000048">
    <property type="protein sequence ID" value="CAF0772681.1"/>
    <property type="molecule type" value="Genomic_DNA"/>
</dbReference>
<proteinExistence type="predicted"/>
<dbReference type="InterPro" id="IPR011042">
    <property type="entry name" value="6-blade_b-propeller_TolB-like"/>
</dbReference>
<dbReference type="PANTHER" id="PTHR10680:SF14">
    <property type="entry name" value="PEPTIDYL-GLYCINE ALPHA-AMIDATING MONOOXYGENASE"/>
    <property type="match status" value="1"/>
</dbReference>
<keyword evidence="7" id="KW-1185">Reference proteome</keyword>
<evidence type="ECO:0000313" key="6">
    <source>
        <dbReference type="EMBL" id="CAF1216502.1"/>
    </source>
</evidence>
<dbReference type="PANTHER" id="PTHR10680">
    <property type="entry name" value="PEPTIDYL-GLYCINE ALPHA-AMIDATING MONOOXYGENASE"/>
    <property type="match status" value="1"/>
</dbReference>
<dbReference type="Proteomes" id="UP000663828">
    <property type="component" value="Unassembled WGS sequence"/>
</dbReference>
<protein>
    <submittedName>
        <fullName evidence="6">Uncharacterized protein</fullName>
    </submittedName>
</protein>
<evidence type="ECO:0000313" key="7">
    <source>
        <dbReference type="Proteomes" id="UP000663828"/>
    </source>
</evidence>
<dbReference type="Gene3D" id="2.40.10.500">
    <property type="match status" value="1"/>
</dbReference>
<evidence type="ECO:0000313" key="5">
    <source>
        <dbReference type="EMBL" id="CAF0772681.1"/>
    </source>
</evidence>
<keyword evidence="3" id="KW-0325">Glycoprotein</keyword>
<keyword evidence="4" id="KW-1133">Transmembrane helix</keyword>
<evidence type="ECO:0000256" key="3">
    <source>
        <dbReference type="ARBA" id="ARBA00023180"/>
    </source>
</evidence>
<gene>
    <name evidence="6" type="ORF">EDS130_LOCUS26173</name>
    <name evidence="5" type="ORF">XAT740_LOCUS1536</name>
</gene>
<keyword evidence="4" id="KW-0812">Transmembrane</keyword>
<evidence type="ECO:0000256" key="4">
    <source>
        <dbReference type="SAM" id="Phobius"/>
    </source>
</evidence>
<keyword evidence="4" id="KW-0472">Membrane</keyword>
<dbReference type="Proteomes" id="UP000663852">
    <property type="component" value="Unassembled WGS sequence"/>
</dbReference>
<reference evidence="6" key="1">
    <citation type="submission" date="2021-02" db="EMBL/GenBank/DDBJ databases">
        <authorList>
            <person name="Nowell W R."/>
        </authorList>
    </citation>
    <scope>NUCLEOTIDE SEQUENCE</scope>
</reference>
<organism evidence="6 8">
    <name type="scientific">Adineta ricciae</name>
    <name type="common">Rotifer</name>
    <dbReference type="NCBI Taxonomy" id="249248"/>
    <lineage>
        <taxon>Eukaryota</taxon>
        <taxon>Metazoa</taxon>
        <taxon>Spiralia</taxon>
        <taxon>Gnathifera</taxon>
        <taxon>Rotifera</taxon>
        <taxon>Eurotatoria</taxon>
        <taxon>Bdelloidea</taxon>
        <taxon>Adinetida</taxon>
        <taxon>Adinetidae</taxon>
        <taxon>Adineta</taxon>
    </lineage>
</organism>
<keyword evidence="1" id="KW-0732">Signal</keyword>
<feature type="transmembrane region" description="Helical" evidence="4">
    <location>
        <begin position="59"/>
        <end position="82"/>
    </location>
</feature>
<keyword evidence="2" id="KW-0677">Repeat</keyword>
<dbReference type="CDD" id="cd05819">
    <property type="entry name" value="NHL"/>
    <property type="match status" value="1"/>
</dbReference>
<dbReference type="GO" id="GO:0005576">
    <property type="term" value="C:extracellular region"/>
    <property type="evidence" value="ECO:0007669"/>
    <property type="project" value="TreeGrafter"/>
</dbReference>
<dbReference type="Pfam" id="PF01436">
    <property type="entry name" value="NHL"/>
    <property type="match status" value="1"/>
</dbReference>
<dbReference type="AlphaFoldDB" id="A0A814XGY9"/>
<comment type="caution">
    <text evidence="6">The sequence shown here is derived from an EMBL/GenBank/DDBJ whole genome shotgun (WGS) entry which is preliminary data.</text>
</comment>
<dbReference type="InterPro" id="IPR001258">
    <property type="entry name" value="NHL_repeat"/>
</dbReference>
<evidence type="ECO:0000313" key="8">
    <source>
        <dbReference type="Proteomes" id="UP000663852"/>
    </source>
</evidence>
<name>A0A814XGY9_ADIRI</name>
<dbReference type="Gene3D" id="2.120.10.30">
    <property type="entry name" value="TolB, C-terminal domain"/>
    <property type="match status" value="1"/>
</dbReference>
<dbReference type="SUPFAM" id="SSF101898">
    <property type="entry name" value="NHL repeat"/>
    <property type="match status" value="1"/>
</dbReference>
<accession>A0A814XGY9</accession>
<evidence type="ECO:0000256" key="2">
    <source>
        <dbReference type="ARBA" id="ARBA00022737"/>
    </source>
</evidence>
<dbReference type="EMBL" id="CAJNOJ010000158">
    <property type="protein sequence ID" value="CAF1216502.1"/>
    <property type="molecule type" value="Genomic_DNA"/>
</dbReference>